<reference evidence="10 11" key="1">
    <citation type="submission" date="2024-04" db="EMBL/GenBank/DDBJ databases">
        <authorList>
            <person name="Abashina T."/>
            <person name="Shaikin A."/>
        </authorList>
    </citation>
    <scope>NUCLEOTIDE SEQUENCE [LARGE SCALE GENOMIC DNA]</scope>
    <source>
        <strain evidence="10 11">AAFK</strain>
    </source>
</reference>
<dbReference type="PANTHER" id="PTHR43442">
    <property type="entry name" value="GLUCONOKINASE-RELATED"/>
    <property type="match status" value="1"/>
</dbReference>
<comment type="similarity">
    <text evidence="2 9">Belongs to the gluconokinase GntK/GntV family.</text>
</comment>
<protein>
    <recommendedName>
        <fullName evidence="3 9">Gluconokinase</fullName>
        <ecNumber evidence="3 9">2.7.1.12</ecNumber>
    </recommendedName>
</protein>
<comment type="caution">
    <text evidence="10">The sequence shown here is derived from an EMBL/GenBank/DDBJ whole genome shotgun (WGS) entry which is preliminary data.</text>
</comment>
<dbReference type="GO" id="GO:0046316">
    <property type="term" value="F:gluconokinase activity"/>
    <property type="evidence" value="ECO:0007669"/>
    <property type="project" value="UniProtKB-EC"/>
</dbReference>
<dbReference type="InterPro" id="IPR006001">
    <property type="entry name" value="Therm_gnt_kin"/>
</dbReference>
<organism evidence="10 11">
    <name type="scientific">Thermithiobacillus plumbiphilus</name>
    <dbReference type="NCBI Taxonomy" id="1729899"/>
    <lineage>
        <taxon>Bacteria</taxon>
        <taxon>Pseudomonadati</taxon>
        <taxon>Pseudomonadota</taxon>
        <taxon>Acidithiobacillia</taxon>
        <taxon>Acidithiobacillales</taxon>
        <taxon>Thermithiobacillaceae</taxon>
        <taxon>Thermithiobacillus</taxon>
    </lineage>
</organism>
<sequence length="161" mass="17486">MVIVIMGVAGSGKSTIGQALARDLGWGFIDADDLHPPANIERMRAGLPLTDADRAPWLAALRELIARCLAQQHHVVLAASLLKAAYREAVGVDQDQVRLVFLHADPTLIRQRLEKRQGHFMAAVMLDSQLATLEVPDTGLRVDASQPQAQIVTAIRRGVSL</sequence>
<evidence type="ECO:0000256" key="2">
    <source>
        <dbReference type="ARBA" id="ARBA00008420"/>
    </source>
</evidence>
<keyword evidence="6 9" id="KW-0418">Kinase</keyword>
<evidence type="ECO:0000256" key="3">
    <source>
        <dbReference type="ARBA" id="ARBA00012054"/>
    </source>
</evidence>
<evidence type="ECO:0000256" key="8">
    <source>
        <dbReference type="ARBA" id="ARBA00048090"/>
    </source>
</evidence>
<dbReference type="Pfam" id="PF13671">
    <property type="entry name" value="AAA_33"/>
    <property type="match status" value="1"/>
</dbReference>
<dbReference type="Gene3D" id="3.40.50.300">
    <property type="entry name" value="P-loop containing nucleotide triphosphate hydrolases"/>
    <property type="match status" value="1"/>
</dbReference>
<dbReference type="InterPro" id="IPR027417">
    <property type="entry name" value="P-loop_NTPase"/>
</dbReference>
<keyword evidence="11" id="KW-1185">Reference proteome</keyword>
<keyword evidence="5 9" id="KW-0547">Nucleotide-binding</keyword>
<keyword evidence="4 9" id="KW-0808">Transferase</keyword>
<evidence type="ECO:0000313" key="10">
    <source>
        <dbReference type="EMBL" id="MEK8088531.1"/>
    </source>
</evidence>
<accession>A0ABU9D6D9</accession>
<dbReference type="Proteomes" id="UP001446205">
    <property type="component" value="Unassembled WGS sequence"/>
</dbReference>
<comment type="pathway">
    <text evidence="1">Carbohydrate acid metabolism.</text>
</comment>
<name>A0ABU9D6D9_9PROT</name>
<evidence type="ECO:0000256" key="7">
    <source>
        <dbReference type="ARBA" id="ARBA00022840"/>
    </source>
</evidence>
<evidence type="ECO:0000256" key="5">
    <source>
        <dbReference type="ARBA" id="ARBA00022741"/>
    </source>
</evidence>
<comment type="catalytic activity">
    <reaction evidence="8 9">
        <text>D-gluconate + ATP = 6-phospho-D-gluconate + ADP + H(+)</text>
        <dbReference type="Rhea" id="RHEA:19433"/>
        <dbReference type="ChEBI" id="CHEBI:15378"/>
        <dbReference type="ChEBI" id="CHEBI:18391"/>
        <dbReference type="ChEBI" id="CHEBI:30616"/>
        <dbReference type="ChEBI" id="CHEBI:58759"/>
        <dbReference type="ChEBI" id="CHEBI:456216"/>
        <dbReference type="EC" id="2.7.1.12"/>
    </reaction>
</comment>
<dbReference type="PANTHER" id="PTHR43442:SF3">
    <property type="entry name" value="GLUCONOKINASE-RELATED"/>
    <property type="match status" value="1"/>
</dbReference>
<dbReference type="EC" id="2.7.1.12" evidence="3 9"/>
<evidence type="ECO:0000313" key="11">
    <source>
        <dbReference type="Proteomes" id="UP001446205"/>
    </source>
</evidence>
<dbReference type="SUPFAM" id="SSF52540">
    <property type="entry name" value="P-loop containing nucleoside triphosphate hydrolases"/>
    <property type="match status" value="1"/>
</dbReference>
<dbReference type="RefSeq" id="WP_341369598.1">
    <property type="nucleotide sequence ID" value="NZ_JBBPCO010000002.1"/>
</dbReference>
<evidence type="ECO:0000256" key="6">
    <source>
        <dbReference type="ARBA" id="ARBA00022777"/>
    </source>
</evidence>
<gene>
    <name evidence="10" type="ORF">WOB96_02015</name>
</gene>
<evidence type="ECO:0000256" key="9">
    <source>
        <dbReference type="RuleBase" id="RU363066"/>
    </source>
</evidence>
<keyword evidence="7 9" id="KW-0067">ATP-binding</keyword>
<dbReference type="EMBL" id="JBBPCO010000002">
    <property type="protein sequence ID" value="MEK8088531.1"/>
    <property type="molecule type" value="Genomic_DNA"/>
</dbReference>
<dbReference type="NCBIfam" id="TIGR01313">
    <property type="entry name" value="therm_gnt_kin"/>
    <property type="match status" value="1"/>
</dbReference>
<evidence type="ECO:0000256" key="4">
    <source>
        <dbReference type="ARBA" id="ARBA00022679"/>
    </source>
</evidence>
<evidence type="ECO:0000256" key="1">
    <source>
        <dbReference type="ARBA" id="ARBA00004761"/>
    </source>
</evidence>
<proteinExistence type="inferred from homology"/>
<dbReference type="CDD" id="cd02021">
    <property type="entry name" value="GntK"/>
    <property type="match status" value="1"/>
</dbReference>